<evidence type="ECO:0000313" key="1">
    <source>
        <dbReference type="EMBL" id="OOZ34941.1"/>
    </source>
</evidence>
<dbReference type="EMBL" id="MPRJ01000101">
    <property type="protein sequence ID" value="OOZ34941.1"/>
    <property type="molecule type" value="Genomic_DNA"/>
</dbReference>
<keyword evidence="2" id="KW-1185">Reference proteome</keyword>
<organism evidence="1 2">
    <name type="scientific">Solemya velesiana gill symbiont</name>
    <dbReference type="NCBI Taxonomy" id="1918948"/>
    <lineage>
        <taxon>Bacteria</taxon>
        <taxon>Pseudomonadati</taxon>
        <taxon>Pseudomonadota</taxon>
        <taxon>Gammaproteobacteria</taxon>
        <taxon>sulfur-oxidizing symbionts</taxon>
    </lineage>
</organism>
<proteinExistence type="predicted"/>
<accession>A0A1T2KQ78</accession>
<dbReference type="AlphaFoldDB" id="A0A1T2KQ78"/>
<sequence>MYKLESKVKLFRLEDNDPTHCPGCDQEINRDTILLDGTWFCKKFSGSNDEWFYDLCEKCQDSIFNPNFFLECNSRIRSAPEKYTYKIFRRNILRLELSEEKLDFISTEADYEWVENDRKWFTGNQNRNYRIRKQFIGEFIDCELENTEGNPYRRPVIVKQVDKDLHFTLLMRYEVDDRIISRLNESDSEIRTYLTEMGVDPEVVLVK</sequence>
<dbReference type="Proteomes" id="UP000190896">
    <property type="component" value="Unassembled WGS sequence"/>
</dbReference>
<protein>
    <submittedName>
        <fullName evidence="1">Uncharacterized protein</fullName>
    </submittedName>
</protein>
<gene>
    <name evidence="1" type="ORF">BOW51_11775</name>
</gene>
<evidence type="ECO:0000313" key="2">
    <source>
        <dbReference type="Proteomes" id="UP000190896"/>
    </source>
</evidence>
<dbReference type="OrthoDB" id="6106106at2"/>
<name>A0A1T2KQ78_9GAMM</name>
<comment type="caution">
    <text evidence="1">The sequence shown here is derived from an EMBL/GenBank/DDBJ whole genome shotgun (WGS) entry which is preliminary data.</text>
</comment>
<reference evidence="1 2" key="1">
    <citation type="submission" date="2016-11" db="EMBL/GenBank/DDBJ databases">
        <title>Mixed transmission modes and dynamic genome evolution in an obligate animal-bacterial symbiosis.</title>
        <authorList>
            <person name="Russell S.L."/>
            <person name="Corbett-Detig R.B."/>
            <person name="Cavanaugh C.M."/>
        </authorList>
    </citation>
    <scope>NUCLEOTIDE SEQUENCE [LARGE SCALE GENOMIC DNA]</scope>
    <source>
        <strain evidence="1">Se-Cadez</strain>
    </source>
</reference>
<dbReference type="RefSeq" id="WP_078488199.1">
    <property type="nucleotide sequence ID" value="NZ_MPRJ01000101.1"/>
</dbReference>